<evidence type="ECO:0000313" key="2">
    <source>
        <dbReference type="EMBL" id="PON58430.1"/>
    </source>
</evidence>
<dbReference type="Proteomes" id="UP000237105">
    <property type="component" value="Unassembled WGS sequence"/>
</dbReference>
<evidence type="ECO:0000256" key="1">
    <source>
        <dbReference type="SAM" id="Phobius"/>
    </source>
</evidence>
<feature type="transmembrane region" description="Helical" evidence="1">
    <location>
        <begin position="39"/>
        <end position="56"/>
    </location>
</feature>
<dbReference type="EMBL" id="JXTB01000149">
    <property type="protein sequence ID" value="PON58430.1"/>
    <property type="molecule type" value="Genomic_DNA"/>
</dbReference>
<keyword evidence="1" id="KW-1133">Transmembrane helix</keyword>
<keyword evidence="1" id="KW-0812">Transmembrane</keyword>
<sequence>MKNEIAIGASLKLSKLPTTAVLIYWAASLLRSRCTLELLYERPTWFFLSVLALILLRKFPYCLAKKSCLGFCCLVEWRRE</sequence>
<keyword evidence="3" id="KW-1185">Reference proteome</keyword>
<dbReference type="AlphaFoldDB" id="A0A2P5CBJ7"/>
<gene>
    <name evidence="2" type="ORF">PanWU01x14_166420</name>
</gene>
<name>A0A2P5CBJ7_PARAD</name>
<evidence type="ECO:0008006" key="4">
    <source>
        <dbReference type="Google" id="ProtNLM"/>
    </source>
</evidence>
<evidence type="ECO:0000313" key="3">
    <source>
        <dbReference type="Proteomes" id="UP000237105"/>
    </source>
</evidence>
<comment type="caution">
    <text evidence="2">The sequence shown here is derived from an EMBL/GenBank/DDBJ whole genome shotgun (WGS) entry which is preliminary data.</text>
</comment>
<keyword evidence="1" id="KW-0472">Membrane</keyword>
<accession>A0A2P5CBJ7</accession>
<proteinExistence type="predicted"/>
<organism evidence="2 3">
    <name type="scientific">Parasponia andersonii</name>
    <name type="common">Sponia andersonii</name>
    <dbReference type="NCBI Taxonomy" id="3476"/>
    <lineage>
        <taxon>Eukaryota</taxon>
        <taxon>Viridiplantae</taxon>
        <taxon>Streptophyta</taxon>
        <taxon>Embryophyta</taxon>
        <taxon>Tracheophyta</taxon>
        <taxon>Spermatophyta</taxon>
        <taxon>Magnoliopsida</taxon>
        <taxon>eudicotyledons</taxon>
        <taxon>Gunneridae</taxon>
        <taxon>Pentapetalae</taxon>
        <taxon>rosids</taxon>
        <taxon>fabids</taxon>
        <taxon>Rosales</taxon>
        <taxon>Cannabaceae</taxon>
        <taxon>Parasponia</taxon>
    </lineage>
</organism>
<protein>
    <recommendedName>
        <fullName evidence="4">Transmembrane protein</fullName>
    </recommendedName>
</protein>
<reference evidence="3" key="1">
    <citation type="submission" date="2016-06" db="EMBL/GenBank/DDBJ databases">
        <title>Parallel loss of symbiosis genes in relatives of nitrogen-fixing non-legume Parasponia.</title>
        <authorList>
            <person name="Van Velzen R."/>
            <person name="Holmer R."/>
            <person name="Bu F."/>
            <person name="Rutten L."/>
            <person name="Van Zeijl A."/>
            <person name="Liu W."/>
            <person name="Santuari L."/>
            <person name="Cao Q."/>
            <person name="Sharma T."/>
            <person name="Shen D."/>
            <person name="Roswanjaya Y."/>
            <person name="Wardhani T."/>
            <person name="Kalhor M.S."/>
            <person name="Jansen J."/>
            <person name="Van den Hoogen J."/>
            <person name="Gungor B."/>
            <person name="Hartog M."/>
            <person name="Hontelez J."/>
            <person name="Verver J."/>
            <person name="Yang W.-C."/>
            <person name="Schijlen E."/>
            <person name="Repin R."/>
            <person name="Schilthuizen M."/>
            <person name="Schranz E."/>
            <person name="Heidstra R."/>
            <person name="Miyata K."/>
            <person name="Fedorova E."/>
            <person name="Kohlen W."/>
            <person name="Bisseling T."/>
            <person name="Smit S."/>
            <person name="Geurts R."/>
        </authorList>
    </citation>
    <scope>NUCLEOTIDE SEQUENCE [LARGE SCALE GENOMIC DNA]</scope>
    <source>
        <strain evidence="3">cv. WU1-14</strain>
    </source>
</reference>